<feature type="transmembrane region" description="Helical" evidence="13">
    <location>
        <begin position="128"/>
        <end position="149"/>
    </location>
</feature>
<feature type="transmembrane region" description="Helical" evidence="13">
    <location>
        <begin position="409"/>
        <end position="434"/>
    </location>
</feature>
<dbReference type="Gramene" id="Psat02G0119000-T1">
    <property type="protein sequence ID" value="KAI5434225.1"/>
    <property type="gene ID" value="KIW84_021190"/>
</dbReference>
<keyword evidence="4" id="KW-0813">Transport</keyword>
<keyword evidence="16" id="KW-1185">Reference proteome</keyword>
<keyword evidence="5" id="KW-1003">Cell membrane</keyword>
<dbReference type="GO" id="GO:0006865">
    <property type="term" value="P:amino acid transport"/>
    <property type="evidence" value="ECO:0007669"/>
    <property type="project" value="UniProtKB-KW"/>
</dbReference>
<feature type="transmembrane region" description="Helical" evidence="13">
    <location>
        <begin position="351"/>
        <end position="371"/>
    </location>
</feature>
<organism evidence="15 16">
    <name type="scientific">Pisum sativum</name>
    <name type="common">Garden pea</name>
    <name type="synonym">Lathyrus oleraceus</name>
    <dbReference type="NCBI Taxonomy" id="3888"/>
    <lineage>
        <taxon>Eukaryota</taxon>
        <taxon>Viridiplantae</taxon>
        <taxon>Streptophyta</taxon>
        <taxon>Embryophyta</taxon>
        <taxon>Tracheophyta</taxon>
        <taxon>Spermatophyta</taxon>
        <taxon>Magnoliopsida</taxon>
        <taxon>eudicotyledons</taxon>
        <taxon>Gunneridae</taxon>
        <taxon>Pentapetalae</taxon>
        <taxon>rosids</taxon>
        <taxon>fabids</taxon>
        <taxon>Fabales</taxon>
        <taxon>Fabaceae</taxon>
        <taxon>Papilionoideae</taxon>
        <taxon>50 kb inversion clade</taxon>
        <taxon>NPAAA clade</taxon>
        <taxon>Hologalegina</taxon>
        <taxon>IRL clade</taxon>
        <taxon>Fabeae</taxon>
        <taxon>Lathyrus</taxon>
    </lineage>
</organism>
<evidence type="ECO:0000256" key="12">
    <source>
        <dbReference type="ARBA" id="ARBA00045588"/>
    </source>
</evidence>
<keyword evidence="10 13" id="KW-0472">Membrane</keyword>
<evidence type="ECO:0000256" key="13">
    <source>
        <dbReference type="SAM" id="Phobius"/>
    </source>
</evidence>
<reference evidence="15 16" key="1">
    <citation type="journal article" date="2022" name="Nat. Genet.">
        <title>Improved pea reference genome and pan-genome highlight genomic features and evolutionary characteristics.</title>
        <authorList>
            <person name="Yang T."/>
            <person name="Liu R."/>
            <person name="Luo Y."/>
            <person name="Hu S."/>
            <person name="Wang D."/>
            <person name="Wang C."/>
            <person name="Pandey M.K."/>
            <person name="Ge S."/>
            <person name="Xu Q."/>
            <person name="Li N."/>
            <person name="Li G."/>
            <person name="Huang Y."/>
            <person name="Saxena R.K."/>
            <person name="Ji Y."/>
            <person name="Li M."/>
            <person name="Yan X."/>
            <person name="He Y."/>
            <person name="Liu Y."/>
            <person name="Wang X."/>
            <person name="Xiang C."/>
            <person name="Varshney R.K."/>
            <person name="Ding H."/>
            <person name="Gao S."/>
            <person name="Zong X."/>
        </authorList>
    </citation>
    <scope>NUCLEOTIDE SEQUENCE [LARGE SCALE GENOMIC DNA]</scope>
    <source>
        <strain evidence="15 16">cv. Zhongwan 6</strain>
    </source>
</reference>
<proteinExistence type="inferred from homology"/>
<feature type="transmembrane region" description="Helical" evidence="13">
    <location>
        <begin position="306"/>
        <end position="331"/>
    </location>
</feature>
<evidence type="ECO:0000256" key="11">
    <source>
        <dbReference type="ARBA" id="ARBA00023294"/>
    </source>
</evidence>
<feature type="domain" description="Amino acid transporter transmembrane" evidence="14">
    <location>
        <begin position="37"/>
        <end position="429"/>
    </location>
</feature>
<dbReference type="AlphaFoldDB" id="A0A9D5B8A1"/>
<dbReference type="GO" id="GO:0015293">
    <property type="term" value="F:symporter activity"/>
    <property type="evidence" value="ECO:0007669"/>
    <property type="project" value="UniProtKB-KW"/>
</dbReference>
<dbReference type="GO" id="GO:0012505">
    <property type="term" value="C:endomembrane system"/>
    <property type="evidence" value="ECO:0007669"/>
    <property type="project" value="UniProtKB-SubCell"/>
</dbReference>
<evidence type="ECO:0000259" key="14">
    <source>
        <dbReference type="Pfam" id="PF01490"/>
    </source>
</evidence>
<evidence type="ECO:0000313" key="16">
    <source>
        <dbReference type="Proteomes" id="UP001058974"/>
    </source>
</evidence>
<comment type="subcellular location">
    <subcellularLocation>
        <location evidence="2">Cell membrane</location>
    </subcellularLocation>
    <subcellularLocation>
        <location evidence="1">Endomembrane system</location>
        <topology evidence="1">Multi-pass membrane protein</topology>
    </subcellularLocation>
</comment>
<feature type="transmembrane region" description="Helical" evidence="13">
    <location>
        <begin position="377"/>
        <end position="397"/>
    </location>
</feature>
<evidence type="ECO:0000256" key="9">
    <source>
        <dbReference type="ARBA" id="ARBA00022989"/>
    </source>
</evidence>
<keyword evidence="9 13" id="KW-1133">Transmembrane helix</keyword>
<feature type="transmembrane region" description="Helical" evidence="13">
    <location>
        <begin position="263"/>
        <end position="286"/>
    </location>
</feature>
<accession>A0A9D5B8A1</accession>
<dbReference type="GO" id="GO:0009734">
    <property type="term" value="P:auxin-activated signaling pathway"/>
    <property type="evidence" value="ECO:0007669"/>
    <property type="project" value="UniProtKB-KW"/>
</dbReference>
<keyword evidence="11" id="KW-0927">Auxin signaling pathway</keyword>
<keyword evidence="6 13" id="KW-0812">Transmembrane</keyword>
<evidence type="ECO:0000256" key="7">
    <source>
        <dbReference type="ARBA" id="ARBA00022847"/>
    </source>
</evidence>
<feature type="transmembrane region" description="Helical" evidence="13">
    <location>
        <begin position="185"/>
        <end position="205"/>
    </location>
</feature>
<evidence type="ECO:0000256" key="10">
    <source>
        <dbReference type="ARBA" id="ARBA00023136"/>
    </source>
</evidence>
<evidence type="ECO:0000256" key="1">
    <source>
        <dbReference type="ARBA" id="ARBA00004127"/>
    </source>
</evidence>
<feature type="transmembrane region" description="Helical" evidence="13">
    <location>
        <begin position="161"/>
        <end position="179"/>
    </location>
</feature>
<keyword evidence="7" id="KW-0769">Symport</keyword>
<feature type="transmembrane region" description="Helical" evidence="13">
    <location>
        <begin position="69"/>
        <end position="93"/>
    </location>
</feature>
<evidence type="ECO:0000256" key="3">
    <source>
        <dbReference type="ARBA" id="ARBA00005590"/>
    </source>
</evidence>
<dbReference type="GO" id="GO:0005886">
    <property type="term" value="C:plasma membrane"/>
    <property type="evidence" value="ECO:0007669"/>
    <property type="project" value="UniProtKB-SubCell"/>
</dbReference>
<dbReference type="Pfam" id="PF01490">
    <property type="entry name" value="Aa_trans"/>
    <property type="match status" value="1"/>
</dbReference>
<protein>
    <submittedName>
        <fullName evidence="15">Proline transporter 1</fullName>
    </submittedName>
</protein>
<comment type="similarity">
    <text evidence="3">Belongs to the amino acid/polyamine transporter 2 family. Amino acid/auxin permease (AAAP) (TC 2.A.18.1) subfamily.</text>
</comment>
<comment type="caution">
    <text evidence="15">The sequence shown here is derived from an EMBL/GenBank/DDBJ whole genome shotgun (WGS) entry which is preliminary data.</text>
</comment>
<feature type="transmembrane region" description="Helical" evidence="13">
    <location>
        <begin position="39"/>
        <end position="57"/>
    </location>
</feature>
<name>A0A9D5B8A1_PEA</name>
<evidence type="ECO:0000256" key="6">
    <source>
        <dbReference type="ARBA" id="ARBA00022692"/>
    </source>
</evidence>
<evidence type="ECO:0000256" key="5">
    <source>
        <dbReference type="ARBA" id="ARBA00022475"/>
    </source>
</evidence>
<gene>
    <name evidence="15" type="ORF">KIW84_021190</name>
</gene>
<evidence type="ECO:0000256" key="8">
    <source>
        <dbReference type="ARBA" id="ARBA00022970"/>
    </source>
</evidence>
<dbReference type="EMBL" id="JAMSHJ010000002">
    <property type="protein sequence ID" value="KAI5434225.1"/>
    <property type="molecule type" value="Genomic_DNA"/>
</dbReference>
<dbReference type="Proteomes" id="UP001058974">
    <property type="component" value="Chromosome 2"/>
</dbReference>
<keyword evidence="8" id="KW-0029">Amino-acid transport</keyword>
<evidence type="ECO:0000256" key="2">
    <source>
        <dbReference type="ARBA" id="ARBA00004236"/>
    </source>
</evidence>
<evidence type="ECO:0000256" key="4">
    <source>
        <dbReference type="ARBA" id="ARBA00022448"/>
    </source>
</evidence>
<sequence length="446" mass="49008">MAVKNVSVDEEEQHSVTLLPDVDADVQIPNTAHQISTDSWFQVGFVLTTGVNSAYVLGYSGTIMVPLGWIGGVVGLILATAVSLYANALIAMLHEFGGTRHIRYRDLAGFIYGKKIYSLTWTLQYVNLFMINTGYIILAGSALKAVYVLFRDDDQMKLPHFIAIAGLVCAMFAICIPHLSALGIWLGFSTVLSLIYIVIALVLSLKDGIKSPARDYSIPGTSTSKIFTTIGASANLVFAYNTGMLPEIQATIRQPVVKNMMKALYFQFTIGILPLYLVTFAGYWAYGSSTETYLLNSVNGPIWVKALANIAAFFQSVIALHIFASPMYEYLDTKHGIKGSALAFKNLSFRVLVRGGYMALNTFVSALLPFLGDFMSLTGAISTFPLTFILAHHMYLMANKNKLKSTQKLWHWLNISFFAVMSVAATIAALRLIALDSKTYHVFADL</sequence>
<evidence type="ECO:0000313" key="15">
    <source>
        <dbReference type="EMBL" id="KAI5434225.1"/>
    </source>
</evidence>
<comment type="function">
    <text evidence="12">Carrier protein involved in proton-driven auxin influx. Mediates the formation of auxin gradient from developing leaves (site of auxin biosynthesis) to tips by contributing to the loading of auxin in vascular tissues and facilitating acropetal (base to tip) auxin transport within inner tissues of the root apex, and basipetal (tip to base) auxin transport within outer tissues of the root apex. May be involved in lateral roots and nodules formation.</text>
</comment>
<dbReference type="InterPro" id="IPR013057">
    <property type="entry name" value="AA_transpt_TM"/>
</dbReference>
<dbReference type="PANTHER" id="PTHR48017">
    <property type="entry name" value="OS05G0424000 PROTEIN-RELATED"/>
    <property type="match status" value="1"/>
</dbReference>